<evidence type="ECO:0000313" key="3">
    <source>
        <dbReference type="Proteomes" id="UP000215914"/>
    </source>
</evidence>
<evidence type="ECO:0000313" key="2">
    <source>
        <dbReference type="EMBL" id="OTG04442.1"/>
    </source>
</evidence>
<keyword evidence="3" id="KW-1185">Reference proteome</keyword>
<accession>A0A251T1A3</accession>
<evidence type="ECO:0000313" key="1">
    <source>
        <dbReference type="EMBL" id="KAF5803937.1"/>
    </source>
</evidence>
<reference evidence="2" key="2">
    <citation type="submission" date="2017-02" db="EMBL/GenBank/DDBJ databases">
        <title>Sunflower complete genome.</title>
        <authorList>
            <person name="Langlade N."/>
            <person name="Munos S."/>
        </authorList>
    </citation>
    <scope>NUCLEOTIDE SEQUENCE [LARGE SCALE GENOMIC DNA]</scope>
    <source>
        <tissue evidence="2">Leaves</tissue>
    </source>
</reference>
<dbReference type="EMBL" id="MNCJ02000321">
    <property type="protein sequence ID" value="KAF5803937.1"/>
    <property type="molecule type" value="Genomic_DNA"/>
</dbReference>
<reference evidence="1 3" key="1">
    <citation type="journal article" date="2017" name="Nature">
        <title>The sunflower genome provides insights into oil metabolism, flowering and Asterid evolution.</title>
        <authorList>
            <person name="Badouin H."/>
            <person name="Gouzy J."/>
            <person name="Grassa C.J."/>
            <person name="Murat F."/>
            <person name="Staton S.E."/>
            <person name="Cottret L."/>
            <person name="Lelandais-Briere C."/>
            <person name="Owens G.L."/>
            <person name="Carrere S."/>
            <person name="Mayjonade B."/>
            <person name="Legrand L."/>
            <person name="Gill N."/>
            <person name="Kane N.C."/>
            <person name="Bowers J.E."/>
            <person name="Hubner S."/>
            <person name="Bellec A."/>
            <person name="Berard A."/>
            <person name="Berges H."/>
            <person name="Blanchet N."/>
            <person name="Boniface M.C."/>
            <person name="Brunel D."/>
            <person name="Catrice O."/>
            <person name="Chaidir N."/>
            <person name="Claudel C."/>
            <person name="Donnadieu C."/>
            <person name="Faraut T."/>
            <person name="Fievet G."/>
            <person name="Helmstetter N."/>
            <person name="King M."/>
            <person name="Knapp S.J."/>
            <person name="Lai Z."/>
            <person name="Le Paslier M.C."/>
            <person name="Lippi Y."/>
            <person name="Lorenzon L."/>
            <person name="Mandel J.R."/>
            <person name="Marage G."/>
            <person name="Marchand G."/>
            <person name="Marquand E."/>
            <person name="Bret-Mestries E."/>
            <person name="Morien E."/>
            <person name="Nambeesan S."/>
            <person name="Nguyen T."/>
            <person name="Pegot-Espagnet P."/>
            <person name="Pouilly N."/>
            <person name="Raftis F."/>
            <person name="Sallet E."/>
            <person name="Schiex T."/>
            <person name="Thomas J."/>
            <person name="Vandecasteele C."/>
            <person name="Vares D."/>
            <person name="Vear F."/>
            <person name="Vautrin S."/>
            <person name="Crespi M."/>
            <person name="Mangin B."/>
            <person name="Burke J.M."/>
            <person name="Salse J."/>
            <person name="Munos S."/>
            <person name="Vincourt P."/>
            <person name="Rieseberg L.H."/>
            <person name="Langlade N.B."/>
        </authorList>
    </citation>
    <scope>NUCLEOTIDE SEQUENCE [LARGE SCALE GENOMIC DNA]</scope>
    <source>
        <strain evidence="3">cv. SF193</strain>
        <tissue evidence="1">Leaves</tissue>
    </source>
</reference>
<protein>
    <submittedName>
        <fullName evidence="2">Uncharacterized protein</fullName>
    </submittedName>
</protein>
<dbReference type="AlphaFoldDB" id="A0A251T1A3"/>
<proteinExistence type="predicted"/>
<gene>
    <name evidence="2" type="ORF">HannXRQ_Chr12g0362381</name>
    <name evidence="1" type="ORF">HanXRQr2_Chr06g0277301</name>
</gene>
<reference evidence="1" key="3">
    <citation type="submission" date="2020-06" db="EMBL/GenBank/DDBJ databases">
        <title>Helianthus annuus Genome sequencing and assembly Release 2.</title>
        <authorList>
            <person name="Gouzy J."/>
            <person name="Langlade N."/>
            <person name="Munos S."/>
        </authorList>
    </citation>
    <scope>NUCLEOTIDE SEQUENCE</scope>
    <source>
        <tissue evidence="1">Leaves</tissue>
    </source>
</reference>
<sequence length="55" mass="6178">MIQHGAWSTLRFAESEIVQQVQLSRAMSLTQGVVLVQDLTLQLMKKREKEGHGAV</sequence>
<dbReference type="Proteomes" id="UP000215914">
    <property type="component" value="Chromosome 12"/>
</dbReference>
<dbReference type="InParanoid" id="A0A251T1A3"/>
<organism evidence="2 3">
    <name type="scientific">Helianthus annuus</name>
    <name type="common">Common sunflower</name>
    <dbReference type="NCBI Taxonomy" id="4232"/>
    <lineage>
        <taxon>Eukaryota</taxon>
        <taxon>Viridiplantae</taxon>
        <taxon>Streptophyta</taxon>
        <taxon>Embryophyta</taxon>
        <taxon>Tracheophyta</taxon>
        <taxon>Spermatophyta</taxon>
        <taxon>Magnoliopsida</taxon>
        <taxon>eudicotyledons</taxon>
        <taxon>Gunneridae</taxon>
        <taxon>Pentapetalae</taxon>
        <taxon>asterids</taxon>
        <taxon>campanulids</taxon>
        <taxon>Asterales</taxon>
        <taxon>Asteraceae</taxon>
        <taxon>Asteroideae</taxon>
        <taxon>Heliantheae alliance</taxon>
        <taxon>Heliantheae</taxon>
        <taxon>Helianthus</taxon>
    </lineage>
</organism>
<dbReference type="Gramene" id="mRNA:HanXRQr2_Chr06g0277301">
    <property type="protein sequence ID" value="CDS:HanXRQr2_Chr06g0277301.1"/>
    <property type="gene ID" value="HanXRQr2_Chr06g0277301"/>
</dbReference>
<name>A0A251T1A3_HELAN</name>
<dbReference type="EMBL" id="CM007901">
    <property type="protein sequence ID" value="OTG04442.1"/>
    <property type="molecule type" value="Genomic_DNA"/>
</dbReference>